<dbReference type="EMBL" id="ACEC01000124">
    <property type="protein sequence ID" value="EEG28870.1"/>
    <property type="molecule type" value="Genomic_DNA"/>
</dbReference>
<dbReference type="AlphaFoldDB" id="C0EI62"/>
<evidence type="ECO:0000313" key="1">
    <source>
        <dbReference type="EMBL" id="EEG28870.1"/>
    </source>
</evidence>
<accession>C0EI62</accession>
<gene>
    <name evidence="1" type="ORF">CLOSTMETH_03557</name>
</gene>
<comment type="caution">
    <text evidence="1">The sequence shown here is derived from an EMBL/GenBank/DDBJ whole genome shotgun (WGS) entry which is preliminary data.</text>
</comment>
<keyword evidence="2" id="KW-1185">Reference proteome</keyword>
<sequence>MKRIQSAIAVCFIHATKTPNRISSDGWGLCLSFDSIVRHWNVLSWPLWQVCNIPAWLV</sequence>
<proteinExistence type="predicted"/>
<organism evidence="1 2">
    <name type="scientific">[Clostridium] methylpentosum DSM 5476</name>
    <dbReference type="NCBI Taxonomy" id="537013"/>
    <lineage>
        <taxon>Bacteria</taxon>
        <taxon>Bacillati</taxon>
        <taxon>Bacillota</taxon>
        <taxon>Clostridia</taxon>
        <taxon>Eubacteriales</taxon>
        <taxon>Oscillospiraceae</taxon>
        <taxon>Oscillospiraceae incertae sedis</taxon>
    </lineage>
</organism>
<protein>
    <submittedName>
        <fullName evidence="1">Uncharacterized protein</fullName>
    </submittedName>
</protein>
<dbReference type="Proteomes" id="UP000003340">
    <property type="component" value="Unassembled WGS sequence"/>
</dbReference>
<reference evidence="1 2" key="2">
    <citation type="submission" date="2009-02" db="EMBL/GenBank/DDBJ databases">
        <title>Draft genome sequence of Clostridium methylpentosum (DSM 5476).</title>
        <authorList>
            <person name="Sudarsanam P."/>
            <person name="Ley R."/>
            <person name="Guruge J."/>
            <person name="Turnbaugh P.J."/>
            <person name="Mahowald M."/>
            <person name="Liep D."/>
            <person name="Gordon J."/>
        </authorList>
    </citation>
    <scope>NUCLEOTIDE SEQUENCE [LARGE SCALE GENOMIC DNA]</scope>
    <source>
        <strain evidence="1 2">DSM 5476</strain>
    </source>
</reference>
<name>C0EI62_9FIRM</name>
<dbReference type="HOGENOM" id="CLU_2971385_0_0_9"/>
<evidence type="ECO:0000313" key="2">
    <source>
        <dbReference type="Proteomes" id="UP000003340"/>
    </source>
</evidence>
<reference evidence="1 2" key="1">
    <citation type="submission" date="2009-01" db="EMBL/GenBank/DDBJ databases">
        <authorList>
            <person name="Fulton L."/>
            <person name="Clifton S."/>
            <person name="Fulton B."/>
            <person name="Xu J."/>
            <person name="Minx P."/>
            <person name="Pepin K.H."/>
            <person name="Johnson M."/>
            <person name="Bhonagiri V."/>
            <person name="Nash W.E."/>
            <person name="Mardis E.R."/>
            <person name="Wilson R.K."/>
        </authorList>
    </citation>
    <scope>NUCLEOTIDE SEQUENCE [LARGE SCALE GENOMIC DNA]</scope>
    <source>
        <strain evidence="1 2">DSM 5476</strain>
    </source>
</reference>